<proteinExistence type="inferred from homology"/>
<evidence type="ECO:0000259" key="6">
    <source>
        <dbReference type="Pfam" id="PF25917"/>
    </source>
</evidence>
<dbReference type="EMBL" id="AWXZ01000016">
    <property type="protein sequence ID" value="ESR26246.1"/>
    <property type="molecule type" value="Genomic_DNA"/>
</dbReference>
<feature type="domain" description="Multidrug resistance protein MdtA-like C-terminal permuted SH3" evidence="8">
    <location>
        <begin position="283"/>
        <end position="346"/>
    </location>
</feature>
<sequence>MRRLVRFIVMLVIVGAIGAGVYFFIQYKNQMIAQVLQSRQVSVIQVGAVEAEQVSWQTTVPAIGTLRAGSGTDVTPSVAGVIEEIFFESGNTVEQGAPILRLDSDIQEANLAAAQANLDLAEANYNRTRSLEAGTVVSQATLDQNLYQMQAQQAQVAALNAEIDKKTVRAPFSGRLGIRQVDLGQYIQPGTAIVNLQDLTTLNVEFSVTQRDIDEVVPGRPIRVTTDAWVGETFVGEVTSTEPRVDPGSGQVTVEGNVPNENERLLPGMFVNVEIELADSREVTVVPEEAVSYNLYGDYIYVVRPKEGDQEHPTVQRVTVKAGPRRDGNVVIEEGVAPGDLVVTSGQLKLSNGTAVEVTEGAIPDPDVENSRY</sequence>
<dbReference type="Pfam" id="PF25917">
    <property type="entry name" value="BSH_RND"/>
    <property type="match status" value="1"/>
</dbReference>
<dbReference type="STRING" id="631454.N177_1105"/>
<dbReference type="RefSeq" id="WP_023431250.1">
    <property type="nucleotide sequence ID" value="NZ_AWXZ01000016.1"/>
</dbReference>
<evidence type="ECO:0000259" key="7">
    <source>
        <dbReference type="Pfam" id="PF25954"/>
    </source>
</evidence>
<evidence type="ECO:0000313" key="10">
    <source>
        <dbReference type="Proteomes" id="UP000017819"/>
    </source>
</evidence>
<evidence type="ECO:0000256" key="4">
    <source>
        <dbReference type="SAM" id="Coils"/>
    </source>
</evidence>
<dbReference type="Proteomes" id="UP000017819">
    <property type="component" value="Unassembled WGS sequence"/>
</dbReference>
<keyword evidence="5" id="KW-0812">Transmembrane</keyword>
<reference evidence="9 10" key="1">
    <citation type="journal article" date="2014" name="Genome Announc.">
        <title>Draft Genome Sequence of Lutibaculum baratangense Strain AMV1T, Isolated from a Mud Volcano in Andamans, India.</title>
        <authorList>
            <person name="Singh A."/>
            <person name="Sreenivas A."/>
            <person name="Sathyanarayana Reddy G."/>
            <person name="Pinnaka A.K."/>
            <person name="Shivaji S."/>
        </authorList>
    </citation>
    <scope>NUCLEOTIDE SEQUENCE [LARGE SCALE GENOMIC DNA]</scope>
    <source>
        <strain evidence="9 10">AMV1</strain>
    </source>
</reference>
<feature type="transmembrane region" description="Helical" evidence="5">
    <location>
        <begin position="7"/>
        <end position="25"/>
    </location>
</feature>
<keyword evidence="5" id="KW-1133">Transmembrane helix</keyword>
<accession>V4RJG8</accession>
<feature type="domain" description="Multidrug resistance protein MdtA-like barrel-sandwich hybrid" evidence="6">
    <location>
        <begin position="73"/>
        <end position="193"/>
    </location>
</feature>
<organism evidence="9 10">
    <name type="scientific">Lutibaculum baratangense AMV1</name>
    <dbReference type="NCBI Taxonomy" id="631454"/>
    <lineage>
        <taxon>Bacteria</taxon>
        <taxon>Pseudomonadati</taxon>
        <taxon>Pseudomonadota</taxon>
        <taxon>Alphaproteobacteria</taxon>
        <taxon>Hyphomicrobiales</taxon>
        <taxon>Tepidamorphaceae</taxon>
        <taxon>Lutibaculum</taxon>
    </lineage>
</organism>
<gene>
    <name evidence="9" type="ORF">N177_1105</name>
</gene>
<dbReference type="Gene3D" id="2.40.420.20">
    <property type="match status" value="1"/>
</dbReference>
<feature type="coiled-coil region" evidence="4">
    <location>
        <begin position="104"/>
        <end position="169"/>
    </location>
</feature>
<dbReference type="OrthoDB" id="9806939at2"/>
<dbReference type="InterPro" id="IPR058792">
    <property type="entry name" value="Beta-barrel_RND_2"/>
</dbReference>
<dbReference type="Gene3D" id="2.40.30.170">
    <property type="match status" value="1"/>
</dbReference>
<evidence type="ECO:0000259" key="8">
    <source>
        <dbReference type="Pfam" id="PF25967"/>
    </source>
</evidence>
<keyword evidence="4" id="KW-0175">Coiled coil</keyword>
<evidence type="ECO:0000256" key="5">
    <source>
        <dbReference type="SAM" id="Phobius"/>
    </source>
</evidence>
<dbReference type="Pfam" id="PF25967">
    <property type="entry name" value="RND-MFP_C"/>
    <property type="match status" value="1"/>
</dbReference>
<dbReference type="PANTHER" id="PTHR30469">
    <property type="entry name" value="MULTIDRUG RESISTANCE PROTEIN MDTA"/>
    <property type="match status" value="1"/>
</dbReference>
<dbReference type="NCBIfam" id="TIGR01730">
    <property type="entry name" value="RND_mfp"/>
    <property type="match status" value="1"/>
</dbReference>
<dbReference type="Pfam" id="PF25954">
    <property type="entry name" value="Beta-barrel_RND_2"/>
    <property type="match status" value="1"/>
</dbReference>
<keyword evidence="10" id="KW-1185">Reference proteome</keyword>
<feature type="domain" description="CusB-like beta-barrel" evidence="7">
    <location>
        <begin position="204"/>
        <end position="276"/>
    </location>
</feature>
<dbReference type="SUPFAM" id="SSF111369">
    <property type="entry name" value="HlyD-like secretion proteins"/>
    <property type="match status" value="1"/>
</dbReference>
<evidence type="ECO:0000256" key="2">
    <source>
        <dbReference type="ARBA" id="ARBA00009477"/>
    </source>
</evidence>
<keyword evidence="5" id="KW-0472">Membrane</keyword>
<dbReference type="Gene3D" id="1.10.287.470">
    <property type="entry name" value="Helix hairpin bin"/>
    <property type="match status" value="1"/>
</dbReference>
<comment type="caution">
    <text evidence="9">The sequence shown here is derived from an EMBL/GenBank/DDBJ whole genome shotgun (WGS) entry which is preliminary data.</text>
</comment>
<comment type="subcellular location">
    <subcellularLocation>
        <location evidence="1">Cell envelope</location>
    </subcellularLocation>
</comment>
<dbReference type="InterPro" id="IPR058627">
    <property type="entry name" value="MdtA-like_C"/>
</dbReference>
<dbReference type="AlphaFoldDB" id="V4RJG8"/>
<comment type="similarity">
    <text evidence="2">Belongs to the membrane fusion protein (MFP) (TC 8.A.1) family.</text>
</comment>
<dbReference type="eggNOG" id="COG0845">
    <property type="taxonomic scope" value="Bacteria"/>
</dbReference>
<evidence type="ECO:0000313" key="9">
    <source>
        <dbReference type="EMBL" id="ESR26246.1"/>
    </source>
</evidence>
<dbReference type="GO" id="GO:1990281">
    <property type="term" value="C:efflux pump complex"/>
    <property type="evidence" value="ECO:0007669"/>
    <property type="project" value="TreeGrafter"/>
</dbReference>
<dbReference type="PANTHER" id="PTHR30469:SF11">
    <property type="entry name" value="BLL4320 PROTEIN"/>
    <property type="match status" value="1"/>
</dbReference>
<dbReference type="FunFam" id="2.40.30.170:FF:000010">
    <property type="entry name" value="Efflux RND transporter periplasmic adaptor subunit"/>
    <property type="match status" value="1"/>
</dbReference>
<dbReference type="GO" id="GO:0015562">
    <property type="term" value="F:efflux transmembrane transporter activity"/>
    <property type="evidence" value="ECO:0007669"/>
    <property type="project" value="TreeGrafter"/>
</dbReference>
<name>V4RJG8_9HYPH</name>
<dbReference type="PATRIC" id="fig|631454.5.peg.1090"/>
<protein>
    <submittedName>
        <fullName evidence="9">Putative Co/Zn/Cd efflux system membrane fusion protein</fullName>
    </submittedName>
</protein>
<keyword evidence="3" id="KW-0813">Transport</keyword>
<dbReference type="InterPro" id="IPR058625">
    <property type="entry name" value="MdtA-like_BSH"/>
</dbReference>
<evidence type="ECO:0000256" key="3">
    <source>
        <dbReference type="ARBA" id="ARBA00022448"/>
    </source>
</evidence>
<evidence type="ECO:0000256" key="1">
    <source>
        <dbReference type="ARBA" id="ARBA00004196"/>
    </source>
</evidence>
<dbReference type="Gene3D" id="2.40.50.100">
    <property type="match status" value="1"/>
</dbReference>
<dbReference type="InterPro" id="IPR006143">
    <property type="entry name" value="RND_pump_MFP"/>
</dbReference>